<reference evidence="2" key="3">
    <citation type="submission" date="2020-02" db="EMBL/GenBank/DDBJ databases">
        <authorList>
            <person name="Sarangi A.N."/>
            <person name="Ghosh S."/>
            <person name="Mukherjee M."/>
            <person name="Tripathy S."/>
        </authorList>
    </citation>
    <scope>NUCLEOTIDE SEQUENCE</scope>
    <source>
        <strain evidence="2">BDU141951</strain>
    </source>
</reference>
<proteinExistence type="predicted"/>
<dbReference type="PANTHER" id="PTHR45856">
    <property type="entry name" value="ALPHA/BETA-HYDROLASES SUPERFAMILY PROTEIN"/>
    <property type="match status" value="1"/>
</dbReference>
<dbReference type="GO" id="GO:0006629">
    <property type="term" value="P:lipid metabolic process"/>
    <property type="evidence" value="ECO:0007669"/>
    <property type="project" value="InterPro"/>
</dbReference>
<dbReference type="PANTHER" id="PTHR45856:SF24">
    <property type="entry name" value="FUNGAL LIPASE-LIKE DOMAIN-CONTAINING PROTEIN"/>
    <property type="match status" value="1"/>
</dbReference>
<accession>A0A0C1YCP5</accession>
<protein>
    <submittedName>
        <fullName evidence="2">Lipase family protein</fullName>
    </submittedName>
</protein>
<name>A0A0C1YCP5_9CYAN</name>
<dbReference type="InterPro" id="IPR002921">
    <property type="entry name" value="Fungal_lipase-type"/>
</dbReference>
<sequence>MLKYDVALLCARLSKEIYEELDGIVVDSIPDGEVTTLKSNAAESPADLDSTLAQIQTDTQAAVIYVPTDQSVYIVFRGSEKNLTDWSNNFQLRQQYYPYGDPAETEVRFHLGFMAAYLAVRTELLKVLQAFPQSPLTFTGHSLGGALATIAALDIQYNIGQKTGQPIELYTYGSPRVGNEAMVASFDQRVPNSYRFVYGWDVVTRVPRQWQGYEHVSALQQLGSRWTWRVVSRRVSDHDIDNYIDALEAEV</sequence>
<feature type="domain" description="Fungal lipase-type" evidence="1">
    <location>
        <begin position="73"/>
        <end position="208"/>
    </location>
</feature>
<gene>
    <name evidence="2" type="ORF">QQ91_003900</name>
</gene>
<dbReference type="CDD" id="cd00519">
    <property type="entry name" value="Lipase_3"/>
    <property type="match status" value="1"/>
</dbReference>
<dbReference type="Pfam" id="PF01764">
    <property type="entry name" value="Lipase_3"/>
    <property type="match status" value="1"/>
</dbReference>
<comment type="caution">
    <text evidence="2">The sequence shown here is derived from an EMBL/GenBank/DDBJ whole genome shotgun (WGS) entry which is preliminary data.</text>
</comment>
<evidence type="ECO:0000259" key="1">
    <source>
        <dbReference type="Pfam" id="PF01764"/>
    </source>
</evidence>
<reference evidence="2" key="2">
    <citation type="journal article" date="2015" name="Genome Announc.">
        <title>Draft Genome Sequence of Filamentous Marine Cyanobacterium Lyngbya confervoides Strain BDU141951.</title>
        <authorList>
            <person name="Chandrababunaidu M.M."/>
            <person name="Sen D."/>
            <person name="Tripathy S."/>
        </authorList>
    </citation>
    <scope>NUCLEOTIDE SEQUENCE</scope>
    <source>
        <strain evidence="2">BDU141951</strain>
    </source>
</reference>
<organism evidence="2">
    <name type="scientific">Lyngbya confervoides BDU141951</name>
    <dbReference type="NCBI Taxonomy" id="1574623"/>
    <lineage>
        <taxon>Bacteria</taxon>
        <taxon>Bacillati</taxon>
        <taxon>Cyanobacteriota</taxon>
        <taxon>Cyanophyceae</taxon>
        <taxon>Oscillatoriophycideae</taxon>
        <taxon>Oscillatoriales</taxon>
        <taxon>Microcoleaceae</taxon>
        <taxon>Lyngbya</taxon>
    </lineage>
</organism>
<dbReference type="Gene3D" id="3.40.50.1820">
    <property type="entry name" value="alpha/beta hydrolase"/>
    <property type="match status" value="1"/>
</dbReference>
<reference evidence="2" key="1">
    <citation type="submission" date="2014-11" db="EMBL/GenBank/DDBJ databases">
        <authorList>
            <person name="Malar M.C."/>
            <person name="Sen D."/>
            <person name="Tripathy S."/>
        </authorList>
    </citation>
    <scope>NUCLEOTIDE SEQUENCE</scope>
    <source>
        <strain evidence="2">BDU141951</strain>
    </source>
</reference>
<dbReference type="SUPFAM" id="SSF53474">
    <property type="entry name" value="alpha/beta-Hydrolases"/>
    <property type="match status" value="1"/>
</dbReference>
<dbReference type="InterPro" id="IPR051218">
    <property type="entry name" value="Sec_MonoDiacylglyc_Lipase"/>
</dbReference>
<dbReference type="AlphaFoldDB" id="A0A0C1YCP5"/>
<dbReference type="InterPro" id="IPR029058">
    <property type="entry name" value="AB_hydrolase_fold"/>
</dbReference>
<dbReference type="EMBL" id="JTHE02000003">
    <property type="protein sequence ID" value="NEV66255.1"/>
    <property type="molecule type" value="Genomic_DNA"/>
</dbReference>
<evidence type="ECO:0000313" key="2">
    <source>
        <dbReference type="EMBL" id="NEV66255.1"/>
    </source>
</evidence>